<dbReference type="VEuPathDB" id="FungiDB:Z519_05404"/>
<dbReference type="GeneID" id="27698332"/>
<dbReference type="RefSeq" id="XP_016620757.1">
    <property type="nucleotide sequence ID" value="XM_016763144.1"/>
</dbReference>
<reference evidence="6" key="1">
    <citation type="submission" date="2015-01" db="EMBL/GenBank/DDBJ databases">
        <title>The Genome Sequence of Cladophialophora bantiana CBS 173.52.</title>
        <authorList>
            <consortium name="The Broad Institute Genomics Platform"/>
            <person name="Cuomo C."/>
            <person name="de Hoog S."/>
            <person name="Gorbushina A."/>
            <person name="Stielow B."/>
            <person name="Teixiera M."/>
            <person name="Abouelleil A."/>
            <person name="Chapman S.B."/>
            <person name="Priest M."/>
            <person name="Young S.K."/>
            <person name="Wortman J."/>
            <person name="Nusbaum C."/>
            <person name="Birren B."/>
        </authorList>
    </citation>
    <scope>NUCLEOTIDE SEQUENCE [LARGE SCALE GENOMIC DNA]</scope>
    <source>
        <strain evidence="6">CBS 173.52</strain>
    </source>
</reference>
<feature type="compositionally biased region" description="Polar residues" evidence="4">
    <location>
        <begin position="575"/>
        <end position="586"/>
    </location>
</feature>
<feature type="domain" description="Xylanolytic transcriptional activator regulatory" evidence="5">
    <location>
        <begin position="221"/>
        <end position="295"/>
    </location>
</feature>
<organism evidence="6 7">
    <name type="scientific">Cladophialophora bantiana (strain ATCC 10958 / CBS 173.52 / CDC B-1940 / NIH 8579)</name>
    <name type="common">Xylohypha bantiana</name>
    <dbReference type="NCBI Taxonomy" id="1442370"/>
    <lineage>
        <taxon>Eukaryota</taxon>
        <taxon>Fungi</taxon>
        <taxon>Dikarya</taxon>
        <taxon>Ascomycota</taxon>
        <taxon>Pezizomycotina</taxon>
        <taxon>Eurotiomycetes</taxon>
        <taxon>Chaetothyriomycetidae</taxon>
        <taxon>Chaetothyriales</taxon>
        <taxon>Herpotrichiellaceae</taxon>
        <taxon>Cladophialophora</taxon>
    </lineage>
</organism>
<keyword evidence="2" id="KW-0804">Transcription</keyword>
<dbReference type="GO" id="GO:0000981">
    <property type="term" value="F:DNA-binding transcription factor activity, RNA polymerase II-specific"/>
    <property type="evidence" value="ECO:0007669"/>
    <property type="project" value="TreeGrafter"/>
</dbReference>
<evidence type="ECO:0000313" key="7">
    <source>
        <dbReference type="Proteomes" id="UP000053789"/>
    </source>
</evidence>
<dbReference type="GO" id="GO:0000435">
    <property type="term" value="P:positive regulation of transcription from RNA polymerase II promoter by galactose"/>
    <property type="evidence" value="ECO:0007669"/>
    <property type="project" value="TreeGrafter"/>
</dbReference>
<feature type="region of interest" description="Disordered" evidence="4">
    <location>
        <begin position="607"/>
        <end position="633"/>
    </location>
</feature>
<evidence type="ECO:0000256" key="3">
    <source>
        <dbReference type="ARBA" id="ARBA00023242"/>
    </source>
</evidence>
<dbReference type="GO" id="GO:0005634">
    <property type="term" value="C:nucleus"/>
    <property type="evidence" value="ECO:0007669"/>
    <property type="project" value="TreeGrafter"/>
</dbReference>
<sequence>MLSPPLTAPREQDHVDYVSSPFTGRVEGIDGMGNTGTTENSYSEDTSSAASFMKQVKSAMAARLSSSAPQTLAVSFYNEIPGPRIESRKNQHDQSIAELFVLPPRHVADDMMEMYWNEVYLLYPFLQRERFMLAYQKIWTGEDRETDQRLLYCILNLIFAICCQISKKESPSEKAAAADVFYKRALHLLQVNVIGSGSIELVQALLIMGQYLQSTDWPHRCWVVIGLAIRISQGSGLHLRRTTANVPQIDRELARRLWHGCVFMDRMVSMTLGRPMMISKADALVVPFPEAIDDQYLSLELGQDQTQPQGKVSIVEFFVQSLRLYIITEETLSAMYPHEDASSSTPLSPLEKLTNLDFNTILRIDTAITKWYDSVPVTLKINSNHPRRSFEAAHSRQANILRLRCLQIQILLFRPILSLLLAQEIRGKAICLPTPDLWLPLSMGLICVRKCIISALEVINIIYEKQIFPGSKDIEPLPAWWYQIFSAATALIPARVYSYVRGDIPLSSLTEAWRRSLEVLRRLSPLSPSATRCLAALELLDEEVVADEMPNANPTSNNPERDDVRSSNAPPPPNLSDSHIQRNSTVQRDACNSLESQADYTTIAVAPWDGHNVPPQSELVPPFPVEPQPQQQQQEQQCGAHGEVFGTTLQMQDFTWLDSLPADLLAGGYDDLPELYSVV</sequence>
<dbReference type="GO" id="GO:0008270">
    <property type="term" value="F:zinc ion binding"/>
    <property type="evidence" value="ECO:0007669"/>
    <property type="project" value="InterPro"/>
</dbReference>
<proteinExistence type="predicted"/>
<evidence type="ECO:0000256" key="2">
    <source>
        <dbReference type="ARBA" id="ARBA00023163"/>
    </source>
</evidence>
<keyword evidence="1" id="KW-0805">Transcription regulation</keyword>
<evidence type="ECO:0000313" key="6">
    <source>
        <dbReference type="EMBL" id="KIW94088.1"/>
    </source>
</evidence>
<feature type="region of interest" description="Disordered" evidence="4">
    <location>
        <begin position="546"/>
        <end position="586"/>
    </location>
</feature>
<dbReference type="PANTHER" id="PTHR47424:SF4">
    <property type="entry name" value="ZN(II)2CYS6 TRANSCRIPTION FACTOR (EUROFUNG)"/>
    <property type="match status" value="1"/>
</dbReference>
<dbReference type="Proteomes" id="UP000053789">
    <property type="component" value="Unassembled WGS sequence"/>
</dbReference>
<dbReference type="PANTHER" id="PTHR47424">
    <property type="entry name" value="REGULATORY PROTEIN GAL4"/>
    <property type="match status" value="1"/>
</dbReference>
<dbReference type="GO" id="GO:0000978">
    <property type="term" value="F:RNA polymerase II cis-regulatory region sequence-specific DNA binding"/>
    <property type="evidence" value="ECO:0007669"/>
    <property type="project" value="TreeGrafter"/>
</dbReference>
<dbReference type="CDD" id="cd12148">
    <property type="entry name" value="fungal_TF_MHR"/>
    <property type="match status" value="1"/>
</dbReference>
<evidence type="ECO:0000256" key="1">
    <source>
        <dbReference type="ARBA" id="ARBA00023015"/>
    </source>
</evidence>
<keyword evidence="7" id="KW-1185">Reference proteome</keyword>
<dbReference type="AlphaFoldDB" id="A0A0D2HLD0"/>
<dbReference type="InterPro" id="IPR051127">
    <property type="entry name" value="Fungal_SecMet_Regulators"/>
</dbReference>
<dbReference type="GO" id="GO:0006351">
    <property type="term" value="P:DNA-templated transcription"/>
    <property type="evidence" value="ECO:0007669"/>
    <property type="project" value="InterPro"/>
</dbReference>
<dbReference type="SMART" id="SM00906">
    <property type="entry name" value="Fungal_trans"/>
    <property type="match status" value="1"/>
</dbReference>
<gene>
    <name evidence="6" type="ORF">Z519_05404</name>
</gene>
<evidence type="ECO:0000259" key="5">
    <source>
        <dbReference type="SMART" id="SM00906"/>
    </source>
</evidence>
<dbReference type="Pfam" id="PF04082">
    <property type="entry name" value="Fungal_trans"/>
    <property type="match status" value="1"/>
</dbReference>
<evidence type="ECO:0000256" key="4">
    <source>
        <dbReference type="SAM" id="MobiDB-lite"/>
    </source>
</evidence>
<dbReference type="OrthoDB" id="424974at2759"/>
<dbReference type="EMBL" id="KN846986">
    <property type="protein sequence ID" value="KIW94088.1"/>
    <property type="molecule type" value="Genomic_DNA"/>
</dbReference>
<dbReference type="InterPro" id="IPR007219">
    <property type="entry name" value="XnlR_reg_dom"/>
</dbReference>
<dbReference type="HOGENOM" id="CLU_008511_3_1_1"/>
<keyword evidence="3" id="KW-0539">Nucleus</keyword>
<accession>A0A0D2HLD0</accession>
<protein>
    <recommendedName>
        <fullName evidence="5">Xylanolytic transcriptional activator regulatory domain-containing protein</fullName>
    </recommendedName>
</protein>
<name>A0A0D2HLD0_CLAB1</name>